<organism evidence="5 6">
    <name type="scientific">Colletotrichum sublineola</name>
    <name type="common">Sorghum anthracnose fungus</name>
    <dbReference type="NCBI Taxonomy" id="1173701"/>
    <lineage>
        <taxon>Eukaryota</taxon>
        <taxon>Fungi</taxon>
        <taxon>Dikarya</taxon>
        <taxon>Ascomycota</taxon>
        <taxon>Pezizomycotina</taxon>
        <taxon>Sordariomycetes</taxon>
        <taxon>Hypocreomycetidae</taxon>
        <taxon>Glomerellales</taxon>
        <taxon>Glomerellaceae</taxon>
        <taxon>Colletotrichum</taxon>
        <taxon>Colletotrichum graminicola species complex</taxon>
    </lineage>
</organism>
<dbReference type="InterPro" id="IPR036291">
    <property type="entry name" value="NAD(P)-bd_dom_sf"/>
</dbReference>
<feature type="transmembrane region" description="Helical" evidence="4">
    <location>
        <begin position="95"/>
        <end position="117"/>
    </location>
</feature>
<sequence length="525" mass="57390">MDGEIAIDKMHNMLVVVVVVVAYPAQPWDNHDHSKAGFGLDESVTESQGKHRTSNHSLSSKPARATGRCSNSGAHRTTVHYQARSRSRKPSPWGASWRLIALIAGPDYLIFLLSFFFNSKPREFRVMSSMMHTICGRRGRLFACPHMNYVGTTSRPSFASRARSIYQVASIVEPSTHMHHYASFNTMSRLAPYAEQHNNLTGPGDSRPTAIQIVEDQGLVGKWAGKVAIVTGCSPGGIGPETARALHVAGADVYITVRDVIKGEEVAKDILSDGKPGKVEVIELDLGSLESVRRGAKEFLGKSDRLNVLINNAGKLDPIRGKTVDGFETQFGTNHLGHFLLFQLLKPALLASSTPDFNSRVVSVSSMGHRRGRIQFEDLNFHGAVEYDPWAAYAQSKLANILFANELDRRYGPSGLHALSLNPGGIQTPLQRHTAERMDALLKEPEIARCMKTPQQGAATSVWAAAAAELEGKGGKYLEDVAEAEEAAPEGWMARPGYVPSAYDPPTEKRLWTESLKLVGLEDDA</sequence>
<dbReference type="SUPFAM" id="SSF51735">
    <property type="entry name" value="NAD(P)-binding Rossmann-fold domains"/>
    <property type="match status" value="1"/>
</dbReference>
<dbReference type="GO" id="GO:0016491">
    <property type="term" value="F:oxidoreductase activity"/>
    <property type="evidence" value="ECO:0007669"/>
    <property type="project" value="UniProtKB-KW"/>
</dbReference>
<dbReference type="STRING" id="1173701.A0A066WVY0"/>
<keyword evidence="4" id="KW-0812">Transmembrane</keyword>
<dbReference type="PANTHER" id="PTHR24320">
    <property type="entry name" value="RETINOL DEHYDROGENASE"/>
    <property type="match status" value="1"/>
</dbReference>
<reference evidence="6" key="1">
    <citation type="journal article" date="2014" name="Genome Announc.">
        <title>Draft genome sequence of Colletotrichum sublineola, a destructive pathogen of cultivated sorghum.</title>
        <authorList>
            <person name="Baroncelli R."/>
            <person name="Sanz-Martin J.M."/>
            <person name="Rech G.E."/>
            <person name="Sukno S.A."/>
            <person name="Thon M.R."/>
        </authorList>
    </citation>
    <scope>NUCLEOTIDE SEQUENCE [LARGE SCALE GENOMIC DNA]</scope>
    <source>
        <strain evidence="6">TX430BB</strain>
    </source>
</reference>
<keyword evidence="6" id="KW-1185">Reference proteome</keyword>
<dbReference type="PANTHER" id="PTHR24320:SF272">
    <property type="entry name" value="NAD(P)-BINDING ROSSMANN-FOLD SUPERFAMILY PROTEIN"/>
    <property type="match status" value="1"/>
</dbReference>
<evidence type="ECO:0000256" key="3">
    <source>
        <dbReference type="SAM" id="MobiDB-lite"/>
    </source>
</evidence>
<comment type="similarity">
    <text evidence="1">Belongs to the short-chain dehydrogenases/reductases (SDR) family.</text>
</comment>
<keyword evidence="4" id="KW-0472">Membrane</keyword>
<evidence type="ECO:0000313" key="5">
    <source>
        <dbReference type="EMBL" id="KDN61053.1"/>
    </source>
</evidence>
<evidence type="ECO:0000256" key="4">
    <source>
        <dbReference type="SAM" id="Phobius"/>
    </source>
</evidence>
<keyword evidence="2" id="KW-0560">Oxidoreductase</keyword>
<dbReference type="eggNOG" id="KOG1208">
    <property type="taxonomic scope" value="Eukaryota"/>
</dbReference>
<accession>A0A066WVY0</accession>
<comment type="caution">
    <text evidence="5">The sequence shown here is derived from an EMBL/GenBank/DDBJ whole genome shotgun (WGS) entry which is preliminary data.</text>
</comment>
<evidence type="ECO:0000256" key="1">
    <source>
        <dbReference type="ARBA" id="ARBA00006484"/>
    </source>
</evidence>
<evidence type="ECO:0000313" key="6">
    <source>
        <dbReference type="Proteomes" id="UP000027238"/>
    </source>
</evidence>
<dbReference type="AlphaFoldDB" id="A0A066WVY0"/>
<proteinExistence type="inferred from homology"/>
<feature type="region of interest" description="Disordered" evidence="3">
    <location>
        <begin position="42"/>
        <end position="89"/>
    </location>
</feature>
<dbReference type="EMBL" id="JMSE01001445">
    <property type="protein sequence ID" value="KDN61053.1"/>
    <property type="molecule type" value="Genomic_DNA"/>
</dbReference>
<dbReference type="InterPro" id="IPR002347">
    <property type="entry name" value="SDR_fam"/>
</dbReference>
<keyword evidence="4" id="KW-1133">Transmembrane helix</keyword>
<dbReference type="CDD" id="cd05327">
    <property type="entry name" value="retinol-DH_like_SDR_c_like"/>
    <property type="match status" value="1"/>
</dbReference>
<protein>
    <submittedName>
        <fullName evidence="5">Putative short chain dehydrogenase</fullName>
    </submittedName>
</protein>
<dbReference type="OrthoDB" id="191139at2759"/>
<dbReference type="PRINTS" id="PR00081">
    <property type="entry name" value="GDHRDH"/>
</dbReference>
<name>A0A066WVY0_COLSU</name>
<evidence type="ECO:0000256" key="2">
    <source>
        <dbReference type="ARBA" id="ARBA00023002"/>
    </source>
</evidence>
<dbReference type="HOGENOM" id="CLU_518750_0_0_1"/>
<dbReference type="Pfam" id="PF00106">
    <property type="entry name" value="adh_short"/>
    <property type="match status" value="1"/>
</dbReference>
<dbReference type="Proteomes" id="UP000027238">
    <property type="component" value="Unassembled WGS sequence"/>
</dbReference>
<gene>
    <name evidence="5" type="ORF">CSUB01_01818</name>
</gene>
<dbReference type="Gene3D" id="3.40.50.720">
    <property type="entry name" value="NAD(P)-binding Rossmann-like Domain"/>
    <property type="match status" value="1"/>
</dbReference>
<dbReference type="OMA" id="MSTYNTE"/>